<dbReference type="Gene3D" id="3.30.70.930">
    <property type="match status" value="1"/>
</dbReference>
<dbReference type="InterPro" id="IPR002767">
    <property type="entry name" value="Thiamine_BP"/>
</dbReference>
<evidence type="ECO:0000313" key="3">
    <source>
        <dbReference type="EMBL" id="MBT2989853.1"/>
    </source>
</evidence>
<proteinExistence type="inferred from homology"/>
<dbReference type="GO" id="GO:0005829">
    <property type="term" value="C:cytosol"/>
    <property type="evidence" value="ECO:0007669"/>
    <property type="project" value="TreeGrafter"/>
</dbReference>
<accession>A0A944QTE1</accession>
<evidence type="ECO:0000256" key="1">
    <source>
        <dbReference type="ARBA" id="ARBA00010272"/>
    </source>
</evidence>
<dbReference type="EMBL" id="JAHHGM010000011">
    <property type="protein sequence ID" value="MBT2989853.1"/>
    <property type="molecule type" value="Genomic_DNA"/>
</dbReference>
<dbReference type="InterPro" id="IPR029756">
    <property type="entry name" value="MTH1187/YkoF-like"/>
</dbReference>
<reference evidence="3 4" key="1">
    <citation type="submission" date="2021-05" db="EMBL/GenBank/DDBJ databases">
        <title>Genetic and Functional Diversity in Clade A Lucinid endosymbionts from the Bahamas.</title>
        <authorList>
            <person name="Giani N.M."/>
            <person name="Engel A.S."/>
            <person name="Campbell B.J."/>
        </authorList>
    </citation>
    <scope>NUCLEOTIDE SEQUENCE [LARGE SCALE GENOMIC DNA]</scope>
    <source>
        <strain evidence="3">LUC16012Gg_MoonRockCtena</strain>
    </source>
</reference>
<evidence type="ECO:0000259" key="2">
    <source>
        <dbReference type="Pfam" id="PF01910"/>
    </source>
</evidence>
<sequence>MSVLLEFSIFPLDRGASVSAEVSEVVKLVKNSGVEYRLTAMGTLIETSNIADALAIVEKATRVLHDNGCQRVYAAVKIDSRPGREQGLQGKLRSIQQRIGDVEVDPVERSEQ</sequence>
<comment type="caution">
    <text evidence="3">The sequence shown here is derived from an EMBL/GenBank/DDBJ whole genome shotgun (WGS) entry which is preliminary data.</text>
</comment>
<name>A0A944QTE1_9GAMM</name>
<feature type="domain" description="Thiamine-binding protein" evidence="2">
    <location>
        <begin position="6"/>
        <end position="95"/>
    </location>
</feature>
<organism evidence="3 4">
    <name type="scientific">Candidatus Thiodiazotropha taylori</name>
    <dbReference type="NCBI Taxonomy" id="2792791"/>
    <lineage>
        <taxon>Bacteria</taxon>
        <taxon>Pseudomonadati</taxon>
        <taxon>Pseudomonadota</taxon>
        <taxon>Gammaproteobacteria</taxon>
        <taxon>Chromatiales</taxon>
        <taxon>Sedimenticolaceae</taxon>
        <taxon>Candidatus Thiodiazotropha</taxon>
    </lineage>
</organism>
<dbReference type="SUPFAM" id="SSF89957">
    <property type="entry name" value="MTH1187/YkoF-like"/>
    <property type="match status" value="1"/>
</dbReference>
<dbReference type="Proteomes" id="UP000770889">
    <property type="component" value="Unassembled WGS sequence"/>
</dbReference>
<dbReference type="PANTHER" id="PTHR33777:SF1">
    <property type="entry name" value="UPF0045 PROTEIN ECM15"/>
    <property type="match status" value="1"/>
</dbReference>
<dbReference type="AlphaFoldDB" id="A0A944QTE1"/>
<gene>
    <name evidence="3" type="ORF">KME65_12940</name>
</gene>
<protein>
    <submittedName>
        <fullName evidence="3">MTH1187 family thiamine-binding protein</fullName>
    </submittedName>
</protein>
<dbReference type="PANTHER" id="PTHR33777">
    <property type="entry name" value="UPF0045 PROTEIN ECM15"/>
    <property type="match status" value="1"/>
</dbReference>
<dbReference type="NCBIfam" id="TIGR00106">
    <property type="entry name" value="MTH1187 family thiamine-binding protein"/>
    <property type="match status" value="1"/>
</dbReference>
<dbReference type="InterPro" id="IPR051614">
    <property type="entry name" value="UPF0045_domain"/>
</dbReference>
<comment type="similarity">
    <text evidence="1">Belongs to the UPF0045 family.</text>
</comment>
<dbReference type="Pfam" id="PF01910">
    <property type="entry name" value="Thiamine_BP"/>
    <property type="match status" value="1"/>
</dbReference>
<evidence type="ECO:0000313" key="4">
    <source>
        <dbReference type="Proteomes" id="UP000770889"/>
    </source>
</evidence>